<reference evidence="4" key="1">
    <citation type="submission" date="2016-10" db="EMBL/GenBank/DDBJ databases">
        <authorList>
            <person name="Jeantristanb JTB J.-T."/>
            <person name="Ricardo R."/>
        </authorList>
    </citation>
    <scope>NUCLEOTIDE SEQUENCE [LARGE SCALE GENOMIC DNA]</scope>
</reference>
<gene>
    <name evidence="3" type="ORF">BZ3500_MVSOF-1268-A1-R1_CHR5-2G08063</name>
</gene>
<dbReference type="AlphaFoldDB" id="A0A2X0NEC9"/>
<keyword evidence="2" id="KW-0732">Signal</keyword>
<protein>
    <submittedName>
        <fullName evidence="3">BZ3500_MvSof-1268-A1-R1_Chr5-2g08063 protein</fullName>
    </submittedName>
</protein>
<organism evidence="3 4">
    <name type="scientific">Microbotryum saponariae</name>
    <dbReference type="NCBI Taxonomy" id="289078"/>
    <lineage>
        <taxon>Eukaryota</taxon>
        <taxon>Fungi</taxon>
        <taxon>Dikarya</taxon>
        <taxon>Basidiomycota</taxon>
        <taxon>Pucciniomycotina</taxon>
        <taxon>Microbotryomycetes</taxon>
        <taxon>Microbotryales</taxon>
        <taxon>Microbotryaceae</taxon>
        <taxon>Microbotryum</taxon>
    </lineage>
</organism>
<feature type="compositionally biased region" description="Low complexity" evidence="1">
    <location>
        <begin position="135"/>
        <end position="151"/>
    </location>
</feature>
<evidence type="ECO:0000256" key="2">
    <source>
        <dbReference type="SAM" id="SignalP"/>
    </source>
</evidence>
<dbReference type="EMBL" id="FMWP01000018">
    <property type="protein sequence ID" value="SCZ92645.1"/>
    <property type="molecule type" value="Genomic_DNA"/>
</dbReference>
<feature type="chain" id="PRO_5030060447" evidence="2">
    <location>
        <begin position="24"/>
        <end position="319"/>
    </location>
</feature>
<accession>A0A2X0NEC9</accession>
<evidence type="ECO:0000313" key="4">
    <source>
        <dbReference type="Proteomes" id="UP000249723"/>
    </source>
</evidence>
<proteinExistence type="predicted"/>
<evidence type="ECO:0000256" key="1">
    <source>
        <dbReference type="SAM" id="MobiDB-lite"/>
    </source>
</evidence>
<sequence length="319" mass="34709">MVSSSSISALVTFVFAAAELSSAFPIAYPLAGSEGTSKAQELDILFNFEPRAESRLFARGTSCNKKADCNNVSRPRNSFSQCKSGVCTFQCSTGYFWNAKTSLCQMKSGVIASSVAAAAAATTTRGPIPNPKAWSATPTTTTPPAASTTPAGPDESYMVDAKISSTGITGFNAKSLGWNTNAIMSWFRTDSTQDSTNRHSWCYNVYDNSQPGFAPDVSVMLANFQWSNTLAGAACKQEPDLHCGLEAEFVLPNGKTTKLILMDGFDTKWVKTPSSIDVIYDTFMDLWGLTMNDKNSVFQGVKWRFTGRRDSRYLFNTRN</sequence>
<dbReference type="OrthoDB" id="2535256at2759"/>
<evidence type="ECO:0000313" key="3">
    <source>
        <dbReference type="EMBL" id="SCZ92645.1"/>
    </source>
</evidence>
<dbReference type="Proteomes" id="UP000249723">
    <property type="component" value="Unassembled WGS sequence"/>
</dbReference>
<keyword evidence="4" id="KW-1185">Reference proteome</keyword>
<feature type="signal peptide" evidence="2">
    <location>
        <begin position="1"/>
        <end position="23"/>
    </location>
</feature>
<name>A0A2X0NEC9_9BASI</name>
<feature type="region of interest" description="Disordered" evidence="1">
    <location>
        <begin position="126"/>
        <end position="154"/>
    </location>
</feature>